<sequence length="739" mass="79545">MGRVLKGWRLVAALLCAALALLPLLLVVPAWAGTEATYNSTDNFHAGTTPDLSIHPTLTITKRLTATGGHKATGSSQDAARARRAPGIGVQFTLTQIEPTAGHTAGQMKPPATPGADDGTYTRIGPVYKGTTDSKGMIVTGGVKGPGDSGVWLNASDGALAQLPAGEHYYLLEETSSPYNTGTDGYKMAEPSIFDLPYRATNSTKTTDASGNVTSTTSEDGFVYNVHIFPKNKTEQQLTKRAVEVKDAAGNARSDLVAQAGDTITWEITQRFYDETRHAGLSYDGKLDLSEMTQCLTTGPHPDCYEMEDRLPSSLQYVPHSSHAEGSWEEEDGTEHTTDMNMANDDGTSHAGASKLPLDPYSSDDGTISVAGPRWPVWNWNGNLNSTPLMYDSWSQGTTFLHYIWNKIDFARAFSPSVAAKHLNMRVTITYQTKVTSVGDSEASPAGELLNTVHVDHVDNFDNTSGTLKPRPLITASAWVPSAGLQFAKTNLQSNLGVVDAVFRLTKPDDKTSFLYSDGNFYKTGDPVPAGVTVVEARANKTSESQSFIPNYAAAQPNGQGIVTFVGLPIFGADGKVRSDANQLKFGLLEYSGGHTHILQDPGIPFDPSSNPYINTAYQFSPTLFTTVDLSQYQGSAPETLVYNHTKLAADTSQLALRDYAAHITAGTFKNAENQDVTVGVVNWTQSESDPFSGALPLTGGVGIGIMLLAGLTLMAFILWLLHDRFLHNFLPSGRHRAY</sequence>
<keyword evidence="2" id="KW-0472">Membrane</keyword>
<evidence type="ECO:0000313" key="4">
    <source>
        <dbReference type="EMBL" id="BDR53422.1"/>
    </source>
</evidence>
<evidence type="ECO:0000313" key="5">
    <source>
        <dbReference type="Proteomes" id="UP001321766"/>
    </source>
</evidence>
<feature type="chain" id="PRO_5047001780" description="Prealbumin-like fold domain-containing protein" evidence="3">
    <location>
        <begin position="33"/>
        <end position="739"/>
    </location>
</feature>
<keyword evidence="2" id="KW-0812">Transmembrane</keyword>
<keyword evidence="3" id="KW-0732">Signal</keyword>
<dbReference type="InterPro" id="IPR013783">
    <property type="entry name" value="Ig-like_fold"/>
</dbReference>
<dbReference type="Proteomes" id="UP001321766">
    <property type="component" value="Chromosome"/>
</dbReference>
<keyword evidence="5" id="KW-1185">Reference proteome</keyword>
<gene>
    <name evidence="4" type="ORF">KIM372_13290</name>
</gene>
<organism evidence="4 5">
    <name type="scientific">Bombiscardovia nodaiensis</name>
    <dbReference type="NCBI Taxonomy" id="2932181"/>
    <lineage>
        <taxon>Bacteria</taxon>
        <taxon>Bacillati</taxon>
        <taxon>Actinomycetota</taxon>
        <taxon>Actinomycetes</taxon>
        <taxon>Bifidobacteriales</taxon>
        <taxon>Bifidobacteriaceae</taxon>
        <taxon>Bombiscardovia</taxon>
    </lineage>
</organism>
<name>A0ABM8B950_9BIFI</name>
<evidence type="ECO:0008006" key="6">
    <source>
        <dbReference type="Google" id="ProtNLM"/>
    </source>
</evidence>
<feature type="transmembrane region" description="Helical" evidence="2">
    <location>
        <begin position="695"/>
        <end position="722"/>
    </location>
</feature>
<dbReference type="EMBL" id="AP026798">
    <property type="protein sequence ID" value="BDR53422.1"/>
    <property type="molecule type" value="Genomic_DNA"/>
</dbReference>
<dbReference type="Gene3D" id="2.60.40.10">
    <property type="entry name" value="Immunoglobulins"/>
    <property type="match status" value="1"/>
</dbReference>
<evidence type="ECO:0000256" key="2">
    <source>
        <dbReference type="SAM" id="Phobius"/>
    </source>
</evidence>
<protein>
    <recommendedName>
        <fullName evidence="6">Prealbumin-like fold domain-containing protein</fullName>
    </recommendedName>
</protein>
<proteinExistence type="predicted"/>
<feature type="signal peptide" evidence="3">
    <location>
        <begin position="1"/>
        <end position="32"/>
    </location>
</feature>
<accession>A0ABM8B950</accession>
<reference evidence="4 5" key="1">
    <citation type="journal article" date="2023" name="Microbiol. Spectr.">
        <title>Symbiosis of Carpenter Bees with Uncharacterized Lactic Acid Bacteria Showing NAD Auxotrophy.</title>
        <authorList>
            <person name="Kawasaki S."/>
            <person name="Ozawa K."/>
            <person name="Mori T."/>
            <person name="Yamamoto A."/>
            <person name="Ito M."/>
            <person name="Ohkuma M."/>
            <person name="Sakamoto M."/>
            <person name="Matsutani M."/>
        </authorList>
    </citation>
    <scope>NUCLEOTIDE SEQUENCE [LARGE SCALE GENOMIC DNA]</scope>
    <source>
        <strain evidence="4 5">Kim37-2</strain>
    </source>
</reference>
<keyword evidence="2" id="KW-1133">Transmembrane helix</keyword>
<evidence type="ECO:0000256" key="3">
    <source>
        <dbReference type="SAM" id="SignalP"/>
    </source>
</evidence>
<feature type="region of interest" description="Disordered" evidence="1">
    <location>
        <begin position="318"/>
        <end position="358"/>
    </location>
</feature>
<evidence type="ECO:0000256" key="1">
    <source>
        <dbReference type="SAM" id="MobiDB-lite"/>
    </source>
</evidence>
<feature type="region of interest" description="Disordered" evidence="1">
    <location>
        <begin position="100"/>
        <end position="121"/>
    </location>
</feature>